<sequence length="170" mass="18450">MRHELEDGHQFDFVEGVARAPMSQDVAALASPDQSFYAFYDPSDYRGLRLAVDQLTQFVKNEGPFDGVVGFSGGAVLAAMCILDRQRQTGGVDALPFRYAIFVSSAKTHIWGRCDDVEPTGGADLSGVCEAAVRSIFVHDGGHEFPRDIHLTRAVQAVRRTLAFEAVAGS</sequence>
<evidence type="ECO:0000313" key="1">
    <source>
        <dbReference type="EMBL" id="KAJ2997563.1"/>
    </source>
</evidence>
<keyword evidence="2" id="KW-1185">Reference proteome</keyword>
<evidence type="ECO:0000313" key="2">
    <source>
        <dbReference type="Proteomes" id="UP001143856"/>
    </source>
</evidence>
<gene>
    <name evidence="1" type="ORF">NUW58_g617</name>
</gene>
<organism evidence="1 2">
    <name type="scientific">Xylaria curta</name>
    <dbReference type="NCBI Taxonomy" id="42375"/>
    <lineage>
        <taxon>Eukaryota</taxon>
        <taxon>Fungi</taxon>
        <taxon>Dikarya</taxon>
        <taxon>Ascomycota</taxon>
        <taxon>Pezizomycotina</taxon>
        <taxon>Sordariomycetes</taxon>
        <taxon>Xylariomycetidae</taxon>
        <taxon>Xylariales</taxon>
        <taxon>Xylariaceae</taxon>
        <taxon>Xylaria</taxon>
    </lineage>
</organism>
<dbReference type="EMBL" id="JAPDGR010000054">
    <property type="protein sequence ID" value="KAJ2997563.1"/>
    <property type="molecule type" value="Genomic_DNA"/>
</dbReference>
<comment type="caution">
    <text evidence="1">The sequence shown here is derived from an EMBL/GenBank/DDBJ whole genome shotgun (WGS) entry which is preliminary data.</text>
</comment>
<accession>A0ACC1PQ83</accession>
<reference evidence="1" key="1">
    <citation type="submission" date="2022-10" db="EMBL/GenBank/DDBJ databases">
        <title>Genome Sequence of Xylaria curta.</title>
        <authorList>
            <person name="Buettner E."/>
        </authorList>
    </citation>
    <scope>NUCLEOTIDE SEQUENCE</scope>
    <source>
        <strain evidence="1">Babe10</strain>
    </source>
</reference>
<protein>
    <submittedName>
        <fullName evidence="1">Uncharacterized protein</fullName>
    </submittedName>
</protein>
<dbReference type="Proteomes" id="UP001143856">
    <property type="component" value="Unassembled WGS sequence"/>
</dbReference>
<proteinExistence type="predicted"/>
<name>A0ACC1PQ83_9PEZI</name>